<reference evidence="1" key="1">
    <citation type="submission" date="2021-02" db="EMBL/GenBank/DDBJ databases">
        <title>Psilocybe cubensis genome.</title>
        <authorList>
            <person name="Mckernan K.J."/>
            <person name="Crawford S."/>
            <person name="Trippe A."/>
            <person name="Kane L.T."/>
            <person name="Mclaughlin S."/>
        </authorList>
    </citation>
    <scope>NUCLEOTIDE SEQUENCE [LARGE SCALE GENOMIC DNA]</scope>
    <source>
        <strain evidence="1">MGC-MH-2018</strain>
    </source>
</reference>
<protein>
    <submittedName>
        <fullName evidence="1">Uncharacterized protein</fullName>
    </submittedName>
</protein>
<proteinExistence type="predicted"/>
<accession>A0A8H7XRA2</accession>
<name>A0A8H7XRA2_PSICU</name>
<dbReference type="AlphaFoldDB" id="A0A8H7XRA2"/>
<comment type="caution">
    <text evidence="1">The sequence shown here is derived from an EMBL/GenBank/DDBJ whole genome shotgun (WGS) entry which is preliminary data.</text>
</comment>
<gene>
    <name evidence="1" type="ORF">JR316_010187</name>
</gene>
<organism evidence="1">
    <name type="scientific">Psilocybe cubensis</name>
    <name type="common">Psychedelic mushroom</name>
    <name type="synonym">Stropharia cubensis</name>
    <dbReference type="NCBI Taxonomy" id="181762"/>
    <lineage>
        <taxon>Eukaryota</taxon>
        <taxon>Fungi</taxon>
        <taxon>Dikarya</taxon>
        <taxon>Basidiomycota</taxon>
        <taxon>Agaricomycotina</taxon>
        <taxon>Agaricomycetes</taxon>
        <taxon>Agaricomycetidae</taxon>
        <taxon>Agaricales</taxon>
        <taxon>Agaricineae</taxon>
        <taxon>Strophariaceae</taxon>
        <taxon>Psilocybe</taxon>
    </lineage>
</organism>
<sequence>MNAANDVVFELCDEAVTKYGVSRRFPPVPTDDGHTLPWVLNRVAHYFSELNRRNVNSQLAEKVTVEFYKLQELDDDTDELEKVEPNLCKGNIIDFVVEDGSPYGIKLRNKSDHDLYPYVFQFGSDLSIFEDEYFQSSKPGITYKVEPTLKKHDEITLGFGPNNYAEPCSCVLEDSQNTDVTFLKIFLSTTALDLNHIKQETPFETTRALKTCTKPRKDKWDALTIPIIQRRAGTSSTYS</sequence>
<dbReference type="OrthoDB" id="3270395at2759"/>
<dbReference type="EMBL" id="JAFIQS010000011">
    <property type="protein sequence ID" value="KAG5164551.1"/>
    <property type="molecule type" value="Genomic_DNA"/>
</dbReference>
<evidence type="ECO:0000313" key="1">
    <source>
        <dbReference type="EMBL" id="KAG5164551.1"/>
    </source>
</evidence>